<keyword evidence="2" id="KW-0647">Proteasome</keyword>
<feature type="compositionally biased region" description="Basic residues" evidence="1">
    <location>
        <begin position="90"/>
        <end position="103"/>
    </location>
</feature>
<accession>A0A6J4TSY9</accession>
<dbReference type="AlphaFoldDB" id="A0A6J4TSY9"/>
<feature type="compositionally biased region" description="Low complexity" evidence="1">
    <location>
        <begin position="278"/>
        <end position="289"/>
    </location>
</feature>
<feature type="compositionally biased region" description="Basic residues" evidence="1">
    <location>
        <begin position="217"/>
        <end position="237"/>
    </location>
</feature>
<feature type="compositionally biased region" description="Basic residues" evidence="1">
    <location>
        <begin position="127"/>
        <end position="150"/>
    </location>
</feature>
<gene>
    <name evidence="2" type="ORF">AVDCRST_MAG30-3815</name>
</gene>
<sequence length="289" mass="31769">AASALGTASRRAPGPGARVRLQGLERRGRRGLLGPHLPRCLARRGALRDDRSRGVLRLPGHPPVRLAHRWRDARDHLAGGRDLRGPRAARAARPRARRGRRALHAVAHLLRDGHRPRRGARRADGRHPRRPARRRPAHPARRRERPRLRRRADGAPRRPEPGLRGADRHRRRPALGVLGGRDPLRVAVGGGAALRRGGPQPEGRARHPAQARGPGRRDRRRLRARDRRARVRPPGHARGRDGPGRAGVRRAPGARGVGIRDGGEPDGPAVRGRHRPRVPALPAPARAGV</sequence>
<name>A0A6J4TSY9_9ACTN</name>
<evidence type="ECO:0000256" key="1">
    <source>
        <dbReference type="SAM" id="MobiDB-lite"/>
    </source>
</evidence>
<proteinExistence type="predicted"/>
<reference evidence="2" key="1">
    <citation type="submission" date="2020-02" db="EMBL/GenBank/DDBJ databases">
        <authorList>
            <person name="Meier V. D."/>
        </authorList>
    </citation>
    <scope>NUCLEOTIDE SEQUENCE</scope>
    <source>
        <strain evidence="2">AVDCRST_MAG30</strain>
    </source>
</reference>
<dbReference type="EMBL" id="CADCVS010000504">
    <property type="protein sequence ID" value="CAA9531423.1"/>
    <property type="molecule type" value="Genomic_DNA"/>
</dbReference>
<feature type="non-terminal residue" evidence="2">
    <location>
        <position position="289"/>
    </location>
</feature>
<feature type="non-terminal residue" evidence="2">
    <location>
        <position position="1"/>
    </location>
</feature>
<feature type="region of interest" description="Disordered" evidence="1">
    <location>
        <begin position="77"/>
        <end position="289"/>
    </location>
</feature>
<organism evidence="2">
    <name type="scientific">uncultured Solirubrobacteraceae bacterium</name>
    <dbReference type="NCBI Taxonomy" id="1162706"/>
    <lineage>
        <taxon>Bacteria</taxon>
        <taxon>Bacillati</taxon>
        <taxon>Actinomycetota</taxon>
        <taxon>Thermoleophilia</taxon>
        <taxon>Solirubrobacterales</taxon>
        <taxon>Solirubrobacteraceae</taxon>
        <taxon>environmental samples</taxon>
    </lineage>
</organism>
<evidence type="ECO:0000313" key="2">
    <source>
        <dbReference type="EMBL" id="CAA9531423.1"/>
    </source>
</evidence>
<dbReference type="GO" id="GO:0000502">
    <property type="term" value="C:proteasome complex"/>
    <property type="evidence" value="ECO:0007669"/>
    <property type="project" value="UniProtKB-KW"/>
</dbReference>
<feature type="compositionally biased region" description="Basic and acidic residues" evidence="1">
    <location>
        <begin position="151"/>
        <end position="161"/>
    </location>
</feature>
<protein>
    <submittedName>
        <fullName evidence="2">PFIG00823557: AC2 (Proteasome assembly chaperone) family</fullName>
    </submittedName>
</protein>